<evidence type="ECO:0000313" key="1">
    <source>
        <dbReference type="EMBL" id="GGD25111.1"/>
    </source>
</evidence>
<dbReference type="RefSeq" id="WP_379175962.1">
    <property type="nucleotide sequence ID" value="NZ_JBHSVU010000002.1"/>
</dbReference>
<protein>
    <recommendedName>
        <fullName evidence="3">VOC domain-containing protein</fullName>
    </recommendedName>
</protein>
<name>A0ABQ1QEQ0_9ACTN</name>
<evidence type="ECO:0008006" key="3">
    <source>
        <dbReference type="Google" id="ProtNLM"/>
    </source>
</evidence>
<dbReference type="EMBL" id="BMCK01000004">
    <property type="protein sequence ID" value="GGD25111.1"/>
    <property type="molecule type" value="Genomic_DNA"/>
</dbReference>
<evidence type="ECO:0000313" key="2">
    <source>
        <dbReference type="Proteomes" id="UP000630594"/>
    </source>
</evidence>
<dbReference type="InterPro" id="IPR029068">
    <property type="entry name" value="Glyas_Bleomycin-R_OHBP_Dase"/>
</dbReference>
<reference evidence="2" key="1">
    <citation type="journal article" date="2019" name="Int. J. Syst. Evol. Microbiol.">
        <title>The Global Catalogue of Microorganisms (GCM) 10K type strain sequencing project: providing services to taxonomists for standard genome sequencing and annotation.</title>
        <authorList>
            <consortium name="The Broad Institute Genomics Platform"/>
            <consortium name="The Broad Institute Genome Sequencing Center for Infectious Disease"/>
            <person name="Wu L."/>
            <person name="Ma J."/>
        </authorList>
    </citation>
    <scope>NUCLEOTIDE SEQUENCE [LARGE SCALE GENOMIC DNA]</scope>
    <source>
        <strain evidence="2">CCM 7403</strain>
    </source>
</reference>
<dbReference type="Proteomes" id="UP000630594">
    <property type="component" value="Unassembled WGS sequence"/>
</dbReference>
<dbReference type="Gene3D" id="3.10.180.10">
    <property type="entry name" value="2,3-Dihydroxybiphenyl 1,2-Dioxygenase, domain 1"/>
    <property type="match status" value="1"/>
</dbReference>
<dbReference type="SUPFAM" id="SSF54593">
    <property type="entry name" value="Glyoxalase/Bleomycin resistance protein/Dihydroxybiphenyl dioxygenase"/>
    <property type="match status" value="1"/>
</dbReference>
<proteinExistence type="predicted"/>
<organism evidence="1 2">
    <name type="scientific">Nocardioides daphniae</name>
    <dbReference type="NCBI Taxonomy" id="402297"/>
    <lineage>
        <taxon>Bacteria</taxon>
        <taxon>Bacillati</taxon>
        <taxon>Actinomycetota</taxon>
        <taxon>Actinomycetes</taxon>
        <taxon>Propionibacteriales</taxon>
        <taxon>Nocardioidaceae</taxon>
        <taxon>Nocardioides</taxon>
    </lineage>
</organism>
<accession>A0ABQ1QEQ0</accession>
<gene>
    <name evidence="1" type="ORF">GCM10007231_25500</name>
</gene>
<comment type="caution">
    <text evidence="1">The sequence shown here is derived from an EMBL/GenBank/DDBJ whole genome shotgun (WGS) entry which is preliminary data.</text>
</comment>
<keyword evidence="2" id="KW-1185">Reference proteome</keyword>
<sequence length="123" mass="12791">MIPGRVRAVNHVGVSVRDVAVARDFFIHALGAHDHGGFSWPVGTGPADESLALSGTSAEVALLRTETAFIELLAFGSPTPGERPHGAPGVESLVWAVADVPAALGLVPRRTRRRRGPTEPAAG</sequence>